<feature type="transmembrane region" description="Helical" evidence="1">
    <location>
        <begin position="68"/>
        <end position="86"/>
    </location>
</feature>
<dbReference type="CDD" id="cd01949">
    <property type="entry name" value="GGDEF"/>
    <property type="match status" value="1"/>
</dbReference>
<dbReference type="InterPro" id="IPR035919">
    <property type="entry name" value="EAL_sf"/>
</dbReference>
<dbReference type="PROSITE" id="PS50113">
    <property type="entry name" value="PAC"/>
    <property type="match status" value="2"/>
</dbReference>
<dbReference type="InterPro" id="IPR001633">
    <property type="entry name" value="EAL_dom"/>
</dbReference>
<dbReference type="SMART" id="SM00052">
    <property type="entry name" value="EAL"/>
    <property type="match status" value="1"/>
</dbReference>
<sequence>MNRIKLKNYKTRDDFLKGIGSRNNIRPHRDALRISLTYGVFGVLWILFSSEIVHTITDNMTVMKELELIKGWFYVLITVTMIYILIKKHLQMLQVSEQRYKLALEGPKDGVWEWNSENNLVYFSHTGNDQSSNKERWITLNDWKGMIYPEDKEKAIDTFEKYLDAGKGTYKDTYRIREENGEYFFMFIRGQAIWDKDGKITRIVGFYTDITEQVKLQKTLQEVKELSDNIFDNAPIIIAISDLQGRVIKCNKHTTEVLGYTYEDLKGVNWIEKLIPIEKKKDMEQLLENHQNEQLVTNFEEDLICKNGRHLNILWSNAFLYNEDRSIKSILSMGVDITAQKNIEKNLQHMVYYNSLTKLPNRLWFEKESDKIVQNALVSNEKMALIYLDIDNFKYVNDIAGYNFGDKILMYISNIIKHQIKQSDIIVQLVGDEFVILFHNILNMQDVISRAENLQQFLNRPWRFEKEELFITSSMGIAVYPEHGQDLITLLKNAETAMYSSKSAGKARYSFYNEVTAKKVLEYNWMVSELRRAIQKEEFQLYYQPIVSLHTEKLIGVEVLIRWKHSIRGFISPAEFIPVAESSGLIMDIGKWIFDRACEQKKIWNDKGYSDIKMSINLSGRELADKKLFSNIKQSVESNGLESSNIQIEITETAAMVDLDASMKTINQLKTLGLKVALDDFGTGYSSLNYLKTLPIDVIKLDGSFVKSIQDENQKEEIVTTVIQLSHILNLQVVAEGVETREQMIFLRNNNCDFGQGYLFSKPLSAEEVELLLESK</sequence>
<evidence type="ECO:0000313" key="7">
    <source>
        <dbReference type="Proteomes" id="UP000656077"/>
    </source>
</evidence>
<dbReference type="InterPro" id="IPR000700">
    <property type="entry name" value="PAS-assoc_C"/>
</dbReference>
<keyword evidence="1" id="KW-1133">Transmembrane helix</keyword>
<dbReference type="SMART" id="SM00086">
    <property type="entry name" value="PAC"/>
    <property type="match status" value="2"/>
</dbReference>
<comment type="caution">
    <text evidence="6">The sequence shown here is derived from an EMBL/GenBank/DDBJ whole genome shotgun (WGS) entry which is preliminary data.</text>
</comment>
<evidence type="ECO:0000259" key="3">
    <source>
        <dbReference type="PROSITE" id="PS50113"/>
    </source>
</evidence>
<evidence type="ECO:0000256" key="1">
    <source>
        <dbReference type="SAM" id="Phobius"/>
    </source>
</evidence>
<keyword evidence="1" id="KW-0472">Membrane</keyword>
<feature type="domain" description="PAC" evidence="3">
    <location>
        <begin position="297"/>
        <end position="349"/>
    </location>
</feature>
<dbReference type="InterPro" id="IPR052155">
    <property type="entry name" value="Biofilm_reg_signaling"/>
</dbReference>
<dbReference type="Pfam" id="PF00990">
    <property type="entry name" value="GGDEF"/>
    <property type="match status" value="1"/>
</dbReference>
<dbReference type="Proteomes" id="UP000656077">
    <property type="component" value="Unassembled WGS sequence"/>
</dbReference>
<accession>A0A964RT12</accession>
<evidence type="ECO:0000259" key="2">
    <source>
        <dbReference type="PROSITE" id="PS50112"/>
    </source>
</evidence>
<dbReference type="Gene3D" id="3.30.450.20">
    <property type="entry name" value="PAS domain"/>
    <property type="match status" value="2"/>
</dbReference>
<dbReference type="SMART" id="SM00267">
    <property type="entry name" value="GGDEF"/>
    <property type="match status" value="1"/>
</dbReference>
<evidence type="ECO:0000259" key="5">
    <source>
        <dbReference type="PROSITE" id="PS50887"/>
    </source>
</evidence>
<dbReference type="EMBL" id="WSRQ01000108">
    <property type="protein sequence ID" value="MVX67245.1"/>
    <property type="molecule type" value="Genomic_DNA"/>
</dbReference>
<protein>
    <submittedName>
        <fullName evidence="6">EAL domain-containing protein</fullName>
    </submittedName>
</protein>
<evidence type="ECO:0000313" key="6">
    <source>
        <dbReference type="EMBL" id="MVX67245.1"/>
    </source>
</evidence>
<dbReference type="Pfam" id="PF13426">
    <property type="entry name" value="PAS_9"/>
    <property type="match status" value="1"/>
</dbReference>
<dbReference type="InterPro" id="IPR043128">
    <property type="entry name" value="Rev_trsase/Diguanyl_cyclase"/>
</dbReference>
<dbReference type="SUPFAM" id="SSF141868">
    <property type="entry name" value="EAL domain-like"/>
    <property type="match status" value="1"/>
</dbReference>
<reference evidence="6" key="1">
    <citation type="submission" date="2019-12" db="EMBL/GenBank/DDBJ databases">
        <title>Microbes associate with the intestines of laboratory mice.</title>
        <authorList>
            <person name="Navarre W."/>
            <person name="Wong E."/>
        </authorList>
    </citation>
    <scope>NUCLEOTIDE SEQUENCE</scope>
    <source>
        <strain evidence="6">NM79_F5</strain>
    </source>
</reference>
<evidence type="ECO:0000259" key="4">
    <source>
        <dbReference type="PROSITE" id="PS50883"/>
    </source>
</evidence>
<dbReference type="AlphaFoldDB" id="A0A964RT12"/>
<dbReference type="RefSeq" id="WP_160361667.1">
    <property type="nucleotide sequence ID" value="NZ_WSRQ01000108.1"/>
</dbReference>
<feature type="transmembrane region" description="Helical" evidence="1">
    <location>
        <begin position="31"/>
        <end position="48"/>
    </location>
</feature>
<gene>
    <name evidence="6" type="ORF">GKZ28_26750</name>
</gene>
<dbReference type="InterPro" id="IPR029787">
    <property type="entry name" value="Nucleotide_cyclase"/>
</dbReference>
<dbReference type="PROSITE" id="PS50112">
    <property type="entry name" value="PAS"/>
    <property type="match status" value="1"/>
</dbReference>
<dbReference type="SMART" id="SM00091">
    <property type="entry name" value="PAS"/>
    <property type="match status" value="2"/>
</dbReference>
<dbReference type="PROSITE" id="PS50883">
    <property type="entry name" value="EAL"/>
    <property type="match status" value="1"/>
</dbReference>
<dbReference type="Pfam" id="PF00563">
    <property type="entry name" value="EAL"/>
    <property type="match status" value="1"/>
</dbReference>
<dbReference type="CDD" id="cd00130">
    <property type="entry name" value="PAS"/>
    <property type="match status" value="2"/>
</dbReference>
<dbReference type="NCBIfam" id="TIGR00254">
    <property type="entry name" value="GGDEF"/>
    <property type="match status" value="1"/>
</dbReference>
<dbReference type="InterPro" id="IPR001610">
    <property type="entry name" value="PAC"/>
</dbReference>
<proteinExistence type="predicted"/>
<dbReference type="Pfam" id="PF08447">
    <property type="entry name" value="PAS_3"/>
    <property type="match status" value="1"/>
</dbReference>
<dbReference type="CDD" id="cd01948">
    <property type="entry name" value="EAL"/>
    <property type="match status" value="1"/>
</dbReference>
<name>A0A964RT12_9CLOT</name>
<dbReference type="SUPFAM" id="SSF55785">
    <property type="entry name" value="PYP-like sensor domain (PAS domain)"/>
    <property type="match status" value="2"/>
</dbReference>
<dbReference type="InterPro" id="IPR035965">
    <property type="entry name" value="PAS-like_dom_sf"/>
</dbReference>
<dbReference type="Gene3D" id="3.20.20.450">
    <property type="entry name" value="EAL domain"/>
    <property type="match status" value="1"/>
</dbReference>
<feature type="domain" description="EAL" evidence="4">
    <location>
        <begin position="523"/>
        <end position="776"/>
    </location>
</feature>
<dbReference type="PANTHER" id="PTHR44757">
    <property type="entry name" value="DIGUANYLATE CYCLASE DGCP"/>
    <property type="match status" value="1"/>
</dbReference>
<dbReference type="PROSITE" id="PS50887">
    <property type="entry name" value="GGDEF"/>
    <property type="match status" value="1"/>
</dbReference>
<dbReference type="FunFam" id="3.20.20.450:FF:000001">
    <property type="entry name" value="Cyclic di-GMP phosphodiesterase yahA"/>
    <property type="match status" value="1"/>
</dbReference>
<dbReference type="SUPFAM" id="SSF55073">
    <property type="entry name" value="Nucleotide cyclase"/>
    <property type="match status" value="1"/>
</dbReference>
<dbReference type="InterPro" id="IPR013655">
    <property type="entry name" value="PAS_fold_3"/>
</dbReference>
<organism evidence="6 7">
    <name type="scientific">Clostridium chromiireducens</name>
    <dbReference type="NCBI Taxonomy" id="225345"/>
    <lineage>
        <taxon>Bacteria</taxon>
        <taxon>Bacillati</taxon>
        <taxon>Bacillota</taxon>
        <taxon>Clostridia</taxon>
        <taxon>Eubacteriales</taxon>
        <taxon>Clostridiaceae</taxon>
        <taxon>Clostridium</taxon>
    </lineage>
</organism>
<feature type="domain" description="PAC" evidence="3">
    <location>
        <begin position="170"/>
        <end position="222"/>
    </location>
</feature>
<dbReference type="InterPro" id="IPR000160">
    <property type="entry name" value="GGDEF_dom"/>
</dbReference>
<dbReference type="NCBIfam" id="TIGR00229">
    <property type="entry name" value="sensory_box"/>
    <property type="match status" value="2"/>
</dbReference>
<feature type="domain" description="PAS" evidence="2">
    <location>
        <begin position="223"/>
        <end position="294"/>
    </location>
</feature>
<keyword evidence="1" id="KW-0812">Transmembrane</keyword>
<dbReference type="InterPro" id="IPR000014">
    <property type="entry name" value="PAS"/>
</dbReference>
<feature type="domain" description="GGDEF" evidence="5">
    <location>
        <begin position="381"/>
        <end position="514"/>
    </location>
</feature>
<dbReference type="Gene3D" id="3.30.70.270">
    <property type="match status" value="1"/>
</dbReference>
<dbReference type="PANTHER" id="PTHR44757:SF2">
    <property type="entry name" value="BIOFILM ARCHITECTURE MAINTENANCE PROTEIN MBAA"/>
    <property type="match status" value="1"/>
</dbReference>